<proteinExistence type="predicted"/>
<keyword evidence="4" id="KW-1185">Reference proteome</keyword>
<accession>A0ABN9W4Y1</accession>
<feature type="compositionally biased region" description="Polar residues" evidence="1">
    <location>
        <begin position="228"/>
        <end position="237"/>
    </location>
</feature>
<organism evidence="3 4">
    <name type="scientific">Prorocentrum cordatum</name>
    <dbReference type="NCBI Taxonomy" id="2364126"/>
    <lineage>
        <taxon>Eukaryota</taxon>
        <taxon>Sar</taxon>
        <taxon>Alveolata</taxon>
        <taxon>Dinophyceae</taxon>
        <taxon>Prorocentrales</taxon>
        <taxon>Prorocentraceae</taxon>
        <taxon>Prorocentrum</taxon>
    </lineage>
</organism>
<feature type="region of interest" description="Disordered" evidence="1">
    <location>
        <begin position="176"/>
        <end position="250"/>
    </location>
</feature>
<evidence type="ECO:0000256" key="2">
    <source>
        <dbReference type="SAM" id="Phobius"/>
    </source>
</evidence>
<comment type="caution">
    <text evidence="3">The sequence shown here is derived from an EMBL/GenBank/DDBJ whole genome shotgun (WGS) entry which is preliminary data.</text>
</comment>
<keyword evidence="2" id="KW-1133">Transmembrane helix</keyword>
<feature type="compositionally biased region" description="Basic and acidic residues" evidence="1">
    <location>
        <begin position="71"/>
        <end position="80"/>
    </location>
</feature>
<protein>
    <submittedName>
        <fullName evidence="3">Uncharacterized protein</fullName>
    </submittedName>
</protein>
<dbReference type="Proteomes" id="UP001189429">
    <property type="component" value="Unassembled WGS sequence"/>
</dbReference>
<feature type="compositionally biased region" description="Low complexity" evidence="1">
    <location>
        <begin position="81"/>
        <end position="95"/>
    </location>
</feature>
<evidence type="ECO:0000256" key="1">
    <source>
        <dbReference type="SAM" id="MobiDB-lite"/>
    </source>
</evidence>
<feature type="transmembrane region" description="Helical" evidence="2">
    <location>
        <begin position="121"/>
        <end position="142"/>
    </location>
</feature>
<reference evidence="3" key="1">
    <citation type="submission" date="2023-10" db="EMBL/GenBank/DDBJ databases">
        <authorList>
            <person name="Chen Y."/>
            <person name="Shah S."/>
            <person name="Dougan E. K."/>
            <person name="Thang M."/>
            <person name="Chan C."/>
        </authorList>
    </citation>
    <scope>NUCLEOTIDE SEQUENCE [LARGE SCALE GENOMIC DNA]</scope>
</reference>
<keyword evidence="2" id="KW-0472">Membrane</keyword>
<gene>
    <name evidence="3" type="ORF">PCOR1329_LOCUS63062</name>
</gene>
<feature type="compositionally biased region" description="Acidic residues" evidence="1">
    <location>
        <begin position="96"/>
        <end position="105"/>
    </location>
</feature>
<evidence type="ECO:0000313" key="3">
    <source>
        <dbReference type="EMBL" id="CAK0879722.1"/>
    </source>
</evidence>
<evidence type="ECO:0000313" key="4">
    <source>
        <dbReference type="Proteomes" id="UP001189429"/>
    </source>
</evidence>
<dbReference type="EMBL" id="CAUYUJ010017993">
    <property type="protein sequence ID" value="CAK0879722.1"/>
    <property type="molecule type" value="Genomic_DNA"/>
</dbReference>
<sequence>MPAGHVICLTPPAPPAAIQQLLEARAKARAASREAPPLDPAELRRSPRGGRLHPAAPARGASPQREPAAARARELERRAAAQEFVEEGSSSGSELWEQESQDSDEGPGARRPQARASMSKPVVLTILLLNLAAMLGIAYNGLADVMTSSQPAGVRKARDDSGDGGHARGGVYLVTSGKAQRSEDVAVASEGPQRRPVAADLAGQPEGLAELSEGQAEGTTEEMKASAASPSERQSGKPTGREADAEEAPL</sequence>
<feature type="region of interest" description="Disordered" evidence="1">
    <location>
        <begin position="24"/>
        <end position="116"/>
    </location>
</feature>
<keyword evidence="2" id="KW-0812">Transmembrane</keyword>
<name>A0ABN9W4Y1_9DINO</name>